<gene>
    <name evidence="1" type="ORF">A2264_01380</name>
</gene>
<evidence type="ECO:0000313" key="2">
    <source>
        <dbReference type="Proteomes" id="UP000176614"/>
    </source>
</evidence>
<dbReference type="Proteomes" id="UP000176614">
    <property type="component" value="Unassembled WGS sequence"/>
</dbReference>
<sequence length="358" mass="40240">MPVLAACFGYSGAYFLIETPKNKKSEFNFVTFPYTYIPAICGDYCDSKKFNTYLMEKIAGDFGAKLSDFDILITDVYDYPRVTFEPTQFVTLNRLFQATSGPYPIYVSNHSVRTKKAAIGINLLKGVETQSGHENFELNFGKIFSPNELEYIYNHEIYPQISAVDLSTRIDLDRNIVNMVTKETDIGISADSNQLIFMGARFIDRILDPELDYVLALDFIQNPGVYSVYIDRNNAFILLSLLSLHKTDAEINFDKYLEKAGTVIRTHGETECLIKSGSSTGQIFTLIENEVFVVPLDENSMAEVQVRGSHVEKGVVANVKGGKVGIIFDTMQRNVLISDDRKALNNCIKFFESSIKGV</sequence>
<dbReference type="EMBL" id="MEVT01000006">
    <property type="protein sequence ID" value="OGC63366.1"/>
    <property type="molecule type" value="Genomic_DNA"/>
</dbReference>
<accession>A0A1F4W1S8</accession>
<name>A0A1F4W1S8_UNCKA</name>
<reference evidence="1 2" key="1">
    <citation type="journal article" date="2016" name="Nat. Commun.">
        <title>Thousands of microbial genomes shed light on interconnected biogeochemical processes in an aquifer system.</title>
        <authorList>
            <person name="Anantharaman K."/>
            <person name="Brown C.T."/>
            <person name="Hug L.A."/>
            <person name="Sharon I."/>
            <person name="Castelle C.J."/>
            <person name="Probst A.J."/>
            <person name="Thomas B.C."/>
            <person name="Singh A."/>
            <person name="Wilkins M.J."/>
            <person name="Karaoz U."/>
            <person name="Brodie E.L."/>
            <person name="Williams K.H."/>
            <person name="Hubbard S.S."/>
            <person name="Banfield J.F."/>
        </authorList>
    </citation>
    <scope>NUCLEOTIDE SEQUENCE [LARGE SCALE GENOMIC DNA]</scope>
</reference>
<proteinExistence type="predicted"/>
<dbReference type="AlphaFoldDB" id="A0A1F4W1S8"/>
<comment type="caution">
    <text evidence="1">The sequence shown here is derived from an EMBL/GenBank/DDBJ whole genome shotgun (WGS) entry which is preliminary data.</text>
</comment>
<evidence type="ECO:0000313" key="1">
    <source>
        <dbReference type="EMBL" id="OGC63366.1"/>
    </source>
</evidence>
<protein>
    <submittedName>
        <fullName evidence="1">Uncharacterized protein</fullName>
    </submittedName>
</protein>
<organism evidence="1 2">
    <name type="scientific">candidate division WWE3 bacterium RIFOXYA2_FULL_46_9</name>
    <dbReference type="NCBI Taxonomy" id="1802636"/>
    <lineage>
        <taxon>Bacteria</taxon>
        <taxon>Katanobacteria</taxon>
    </lineage>
</organism>